<protein>
    <recommendedName>
        <fullName evidence="4">RRM domain-containing protein</fullName>
    </recommendedName>
</protein>
<feature type="compositionally biased region" description="Basic and acidic residues" evidence="1">
    <location>
        <begin position="72"/>
        <end position="84"/>
    </location>
</feature>
<proteinExistence type="predicted"/>
<dbReference type="EMBL" id="BFAA01022063">
    <property type="protein sequence ID" value="GCB82336.1"/>
    <property type="molecule type" value="Genomic_DNA"/>
</dbReference>
<feature type="non-terminal residue" evidence="2">
    <location>
        <position position="84"/>
    </location>
</feature>
<dbReference type="InterPro" id="IPR035979">
    <property type="entry name" value="RBD_domain_sf"/>
</dbReference>
<dbReference type="Proteomes" id="UP000288216">
    <property type="component" value="Unassembled WGS sequence"/>
</dbReference>
<comment type="caution">
    <text evidence="2">The sequence shown here is derived from an EMBL/GenBank/DDBJ whole genome shotgun (WGS) entry which is preliminary data.</text>
</comment>
<name>A0A401QAF2_SCYTO</name>
<sequence>MLSASCCVPIDIFPLSLGSFAFVDVGLAENVALAVSHLNNTIYNGRRLVVRDLCESRGGESSAEVTEVELPPLEKVDKDSSAGS</sequence>
<dbReference type="GO" id="GO:0003676">
    <property type="term" value="F:nucleic acid binding"/>
    <property type="evidence" value="ECO:0007669"/>
    <property type="project" value="InterPro"/>
</dbReference>
<dbReference type="AlphaFoldDB" id="A0A401QAF2"/>
<reference evidence="2 3" key="1">
    <citation type="journal article" date="2018" name="Nat. Ecol. Evol.">
        <title>Shark genomes provide insights into elasmobranch evolution and the origin of vertebrates.</title>
        <authorList>
            <person name="Hara Y"/>
            <person name="Yamaguchi K"/>
            <person name="Onimaru K"/>
            <person name="Kadota M"/>
            <person name="Koyanagi M"/>
            <person name="Keeley SD"/>
            <person name="Tatsumi K"/>
            <person name="Tanaka K"/>
            <person name="Motone F"/>
            <person name="Kageyama Y"/>
            <person name="Nozu R"/>
            <person name="Adachi N"/>
            <person name="Nishimura O"/>
            <person name="Nakagawa R"/>
            <person name="Tanegashima C"/>
            <person name="Kiyatake I"/>
            <person name="Matsumoto R"/>
            <person name="Murakumo K"/>
            <person name="Nishida K"/>
            <person name="Terakita A"/>
            <person name="Kuratani S"/>
            <person name="Sato K"/>
            <person name="Hyodo S Kuraku.S."/>
        </authorList>
    </citation>
    <scope>NUCLEOTIDE SEQUENCE [LARGE SCALE GENOMIC DNA]</scope>
</reference>
<evidence type="ECO:0008006" key="4">
    <source>
        <dbReference type="Google" id="ProtNLM"/>
    </source>
</evidence>
<gene>
    <name evidence="2" type="ORF">scyTo_0022313</name>
</gene>
<feature type="region of interest" description="Disordered" evidence="1">
    <location>
        <begin position="58"/>
        <end position="84"/>
    </location>
</feature>
<accession>A0A401QAF2</accession>
<keyword evidence="3" id="KW-1185">Reference proteome</keyword>
<evidence type="ECO:0000313" key="2">
    <source>
        <dbReference type="EMBL" id="GCB82336.1"/>
    </source>
</evidence>
<dbReference type="OrthoDB" id="21643at2759"/>
<dbReference type="SUPFAM" id="SSF54928">
    <property type="entry name" value="RNA-binding domain, RBD"/>
    <property type="match status" value="1"/>
</dbReference>
<evidence type="ECO:0000313" key="3">
    <source>
        <dbReference type="Proteomes" id="UP000288216"/>
    </source>
</evidence>
<organism evidence="2 3">
    <name type="scientific">Scyliorhinus torazame</name>
    <name type="common">Cloudy catshark</name>
    <name type="synonym">Catulus torazame</name>
    <dbReference type="NCBI Taxonomy" id="75743"/>
    <lineage>
        <taxon>Eukaryota</taxon>
        <taxon>Metazoa</taxon>
        <taxon>Chordata</taxon>
        <taxon>Craniata</taxon>
        <taxon>Vertebrata</taxon>
        <taxon>Chondrichthyes</taxon>
        <taxon>Elasmobranchii</taxon>
        <taxon>Galeomorphii</taxon>
        <taxon>Galeoidea</taxon>
        <taxon>Carcharhiniformes</taxon>
        <taxon>Scyliorhinidae</taxon>
        <taxon>Scyliorhinus</taxon>
    </lineage>
</organism>
<evidence type="ECO:0000256" key="1">
    <source>
        <dbReference type="SAM" id="MobiDB-lite"/>
    </source>
</evidence>